<feature type="domain" description="Cation efflux protein cytoplasmic" evidence="9">
    <location>
        <begin position="218"/>
        <end position="292"/>
    </location>
</feature>
<dbReference type="Gene3D" id="1.20.1510.10">
    <property type="entry name" value="Cation efflux protein transmembrane domain"/>
    <property type="match status" value="1"/>
</dbReference>
<dbReference type="RefSeq" id="WP_005606926.1">
    <property type="nucleotide sequence ID" value="NZ_CP102283.1"/>
</dbReference>
<dbReference type="Pfam" id="PF16916">
    <property type="entry name" value="ZT_dimer"/>
    <property type="match status" value="1"/>
</dbReference>
<feature type="domain" description="Cation efflux protein transmembrane" evidence="8">
    <location>
        <begin position="20"/>
        <end position="211"/>
    </location>
</feature>
<proteinExistence type="inferred from homology"/>
<keyword evidence="4 7" id="KW-0812">Transmembrane</keyword>
<feature type="transmembrane region" description="Helical" evidence="7">
    <location>
        <begin position="161"/>
        <end position="181"/>
    </location>
</feature>
<dbReference type="Proteomes" id="UP000005926">
    <property type="component" value="Unassembled WGS sequence"/>
</dbReference>
<evidence type="ECO:0000313" key="10">
    <source>
        <dbReference type="EMBL" id="EEW37557.1"/>
    </source>
</evidence>
<evidence type="ECO:0000256" key="7">
    <source>
        <dbReference type="SAM" id="Phobius"/>
    </source>
</evidence>
<dbReference type="Gene3D" id="3.30.70.1350">
    <property type="entry name" value="Cation efflux protein, cytoplasmic domain"/>
    <property type="match status" value="1"/>
</dbReference>
<feature type="transmembrane region" description="Helical" evidence="7">
    <location>
        <begin position="82"/>
        <end position="101"/>
    </location>
</feature>
<keyword evidence="5 7" id="KW-1133">Transmembrane helix</keyword>
<dbReference type="InterPro" id="IPR036837">
    <property type="entry name" value="Cation_efflux_CTD_sf"/>
</dbReference>
<protein>
    <submittedName>
        <fullName evidence="10">Cation diffusion facilitator family transporter</fullName>
    </submittedName>
</protein>
<feature type="transmembrane region" description="Helical" evidence="7">
    <location>
        <begin position="121"/>
        <end position="140"/>
    </location>
</feature>
<dbReference type="NCBIfam" id="TIGR01297">
    <property type="entry name" value="CDF"/>
    <property type="match status" value="1"/>
</dbReference>
<evidence type="ECO:0000256" key="1">
    <source>
        <dbReference type="ARBA" id="ARBA00004141"/>
    </source>
</evidence>
<dbReference type="InterPro" id="IPR002524">
    <property type="entry name" value="Cation_efflux"/>
</dbReference>
<keyword evidence="3" id="KW-0813">Transport</keyword>
<dbReference type="InterPro" id="IPR027470">
    <property type="entry name" value="Cation_efflux_CTD"/>
</dbReference>
<dbReference type="PANTHER" id="PTHR43840">
    <property type="entry name" value="MITOCHONDRIAL METAL TRANSPORTER 1-RELATED"/>
    <property type="match status" value="1"/>
</dbReference>
<dbReference type="AlphaFoldDB" id="C8NG71"/>
<dbReference type="eggNOG" id="COG0053">
    <property type="taxonomic scope" value="Bacteria"/>
</dbReference>
<keyword evidence="6 7" id="KW-0472">Membrane</keyword>
<comment type="subcellular location">
    <subcellularLocation>
        <location evidence="1">Membrane</location>
        <topology evidence="1">Multi-pass membrane protein</topology>
    </subcellularLocation>
</comment>
<dbReference type="GeneID" id="78412749"/>
<evidence type="ECO:0000256" key="4">
    <source>
        <dbReference type="ARBA" id="ARBA00022692"/>
    </source>
</evidence>
<sequence length="295" mass="33136">MTILPLSATDRLKQAERGALLSIGTYIFLSAAKLFVGKLFNSEALFADGWNNFTDVISSILVFVGLRLSQKPSDENHPYGHWKFETIASLATSFIMFFIGIEVVRNAFQAFLNPVTEAPSLISSVVGFFSGIVMIGVYFYNKNLAARIQSLGLKATAKDNLSDAMTSFLTALAVLFASLGLHWLDNIMAFVVGLLIVRTAYEVFSESAFQLTDGFDQTELDKYIPVILRHPEVKDIREIKARRYGSNIYIDLTVCMDEALTVFKSHQVTEFIEKELYNEFAISFIDIHVEPYPYE</sequence>
<evidence type="ECO:0000256" key="3">
    <source>
        <dbReference type="ARBA" id="ARBA00022448"/>
    </source>
</evidence>
<dbReference type="GO" id="GO:0008324">
    <property type="term" value="F:monoatomic cation transmembrane transporter activity"/>
    <property type="evidence" value="ECO:0007669"/>
    <property type="project" value="InterPro"/>
</dbReference>
<dbReference type="PANTHER" id="PTHR43840:SF50">
    <property type="entry name" value="MANGANESE EFFLUX SYSTEM PROTEIN MNES"/>
    <property type="match status" value="1"/>
</dbReference>
<name>C8NG71_9LACT</name>
<dbReference type="Pfam" id="PF01545">
    <property type="entry name" value="Cation_efflux"/>
    <property type="match status" value="1"/>
</dbReference>
<evidence type="ECO:0000259" key="8">
    <source>
        <dbReference type="Pfam" id="PF01545"/>
    </source>
</evidence>
<dbReference type="HOGENOM" id="CLU_013430_3_5_9"/>
<dbReference type="SUPFAM" id="SSF161111">
    <property type="entry name" value="Cation efflux protein transmembrane domain-like"/>
    <property type="match status" value="1"/>
</dbReference>
<dbReference type="SUPFAM" id="SSF160240">
    <property type="entry name" value="Cation efflux protein cytoplasmic domain-like"/>
    <property type="match status" value="1"/>
</dbReference>
<reference evidence="10 11" key="1">
    <citation type="submission" date="2009-08" db="EMBL/GenBank/DDBJ databases">
        <authorList>
            <person name="Muzny D."/>
            <person name="Qin X."/>
            <person name="Deng J."/>
            <person name="Jiang H."/>
            <person name="Liu Y."/>
            <person name="Qu J."/>
            <person name="Song X.-Z."/>
            <person name="Zhang L."/>
            <person name="Thornton R."/>
            <person name="Coyle M."/>
            <person name="Francisco L."/>
            <person name="Jackson L."/>
            <person name="Javaid M."/>
            <person name="Korchina V."/>
            <person name="Kovar C."/>
            <person name="Mata R."/>
            <person name="Mathew T."/>
            <person name="Ngo R."/>
            <person name="Nguyen L."/>
            <person name="Nguyen N."/>
            <person name="Okwuonu G."/>
            <person name="Ongeri F."/>
            <person name="Pham C."/>
            <person name="Simmons D."/>
            <person name="Wilczek-Boney K."/>
            <person name="Hale W."/>
            <person name="Jakkamsetti A."/>
            <person name="Pham P."/>
            <person name="Ruth R."/>
            <person name="San Lucas F."/>
            <person name="Warren J."/>
            <person name="Zhang J."/>
            <person name="Zhao Z."/>
            <person name="Zhou C."/>
            <person name="Zhu D."/>
            <person name="Lee S."/>
            <person name="Bess C."/>
            <person name="Blankenburg K."/>
            <person name="Forbes L."/>
            <person name="Fu Q."/>
            <person name="Gubbala S."/>
            <person name="Hirani K."/>
            <person name="Jayaseelan J.C."/>
            <person name="Lara F."/>
            <person name="Munidasa M."/>
            <person name="Palculict T."/>
            <person name="Patil S."/>
            <person name="Pu L.-L."/>
            <person name="Saada N."/>
            <person name="Tang L."/>
            <person name="Weissenberger G."/>
            <person name="Zhu Y."/>
            <person name="Hemphill L."/>
            <person name="Shang Y."/>
            <person name="Youmans B."/>
            <person name="Ayvaz T."/>
            <person name="Ross M."/>
            <person name="Santibanez J."/>
            <person name="Aqrawi P."/>
            <person name="Gross S."/>
            <person name="Joshi V."/>
            <person name="Fowler G."/>
            <person name="Nazareth L."/>
            <person name="Reid J."/>
            <person name="Worley K."/>
            <person name="Petrosino J."/>
            <person name="Highlander S."/>
            <person name="Gibbs R."/>
        </authorList>
    </citation>
    <scope>NUCLEOTIDE SEQUENCE [LARGE SCALE GENOMIC DNA]</scope>
    <source>
        <strain evidence="10 11">ATCC 49175</strain>
    </source>
</reference>
<organism evidence="10 11">
    <name type="scientific">Granulicatella adiacens ATCC 49175</name>
    <dbReference type="NCBI Taxonomy" id="638301"/>
    <lineage>
        <taxon>Bacteria</taxon>
        <taxon>Bacillati</taxon>
        <taxon>Bacillota</taxon>
        <taxon>Bacilli</taxon>
        <taxon>Lactobacillales</taxon>
        <taxon>Carnobacteriaceae</taxon>
        <taxon>Granulicatella</taxon>
    </lineage>
</organism>
<dbReference type="InterPro" id="IPR050291">
    <property type="entry name" value="CDF_Transporter"/>
</dbReference>
<dbReference type="EMBL" id="ACKZ01000016">
    <property type="protein sequence ID" value="EEW37557.1"/>
    <property type="molecule type" value="Genomic_DNA"/>
</dbReference>
<accession>C8NG71</accession>
<evidence type="ECO:0000256" key="6">
    <source>
        <dbReference type="ARBA" id="ARBA00023136"/>
    </source>
</evidence>
<evidence type="ECO:0000313" key="11">
    <source>
        <dbReference type="Proteomes" id="UP000005926"/>
    </source>
</evidence>
<evidence type="ECO:0000256" key="2">
    <source>
        <dbReference type="ARBA" id="ARBA00008114"/>
    </source>
</evidence>
<comment type="similarity">
    <text evidence="2">Belongs to the cation diffusion facilitator (CDF) transporter (TC 2.A.4) family.</text>
</comment>
<keyword evidence="11" id="KW-1185">Reference proteome</keyword>
<dbReference type="InterPro" id="IPR027469">
    <property type="entry name" value="Cation_efflux_TMD_sf"/>
</dbReference>
<gene>
    <name evidence="10" type="primary">ydaE</name>
    <name evidence="10" type="ORF">HMPREF0444_0916</name>
</gene>
<comment type="caution">
    <text evidence="10">The sequence shown here is derived from an EMBL/GenBank/DDBJ whole genome shotgun (WGS) entry which is preliminary data.</text>
</comment>
<evidence type="ECO:0000256" key="5">
    <source>
        <dbReference type="ARBA" id="ARBA00022989"/>
    </source>
</evidence>
<dbReference type="FunFam" id="1.20.1510.10:FF:000006">
    <property type="entry name" value="Divalent cation efflux transporter"/>
    <property type="match status" value="1"/>
</dbReference>
<dbReference type="GO" id="GO:0016020">
    <property type="term" value="C:membrane"/>
    <property type="evidence" value="ECO:0007669"/>
    <property type="project" value="UniProtKB-SubCell"/>
</dbReference>
<dbReference type="InterPro" id="IPR058533">
    <property type="entry name" value="Cation_efflux_TM"/>
</dbReference>
<feature type="transmembrane region" description="Helical" evidence="7">
    <location>
        <begin position="20"/>
        <end position="40"/>
    </location>
</feature>
<evidence type="ECO:0000259" key="9">
    <source>
        <dbReference type="Pfam" id="PF16916"/>
    </source>
</evidence>